<dbReference type="EMBL" id="KB446556">
    <property type="protein sequence ID" value="EME86829.1"/>
    <property type="molecule type" value="Genomic_DNA"/>
</dbReference>
<evidence type="ECO:0000256" key="1">
    <source>
        <dbReference type="SAM" id="Phobius"/>
    </source>
</evidence>
<evidence type="ECO:0000313" key="2">
    <source>
        <dbReference type="EMBL" id="EME86829.1"/>
    </source>
</evidence>
<dbReference type="Proteomes" id="UP000016932">
    <property type="component" value="Unassembled WGS sequence"/>
</dbReference>
<name>M3A6W2_PSEFD</name>
<sequence length="251" mass="28052">MSIHFGQFKKCYLDTITHHDNDDNRTDRCCGGRPNGTPFLSNFGFGFAIWLCYAMLLLLPALGPVTTGHTSLPIVFEIRWSAVSAASVLVPVREPSSLILNGDGESAIEKKSASCTLLKTRRPVATAHSPLLLLFNDFHSYNMLSDRTYMILIFFLVCCAQTSFLVVYATSKPLGPCQTPRKPTLLHMSTISSGRRLIFTRLTGIQNERSGSSCDCRVDISEVRSYVSRFWVQRLVEGLPVTVLLEGHRMW</sequence>
<keyword evidence="1" id="KW-1133">Transmembrane helix</keyword>
<reference evidence="2 3" key="1">
    <citation type="journal article" date="2012" name="PLoS Pathog.">
        <title>Diverse lifestyles and strategies of plant pathogenesis encoded in the genomes of eighteen Dothideomycetes fungi.</title>
        <authorList>
            <person name="Ohm R.A."/>
            <person name="Feau N."/>
            <person name="Henrissat B."/>
            <person name="Schoch C.L."/>
            <person name="Horwitz B.A."/>
            <person name="Barry K.W."/>
            <person name="Condon B.J."/>
            <person name="Copeland A.C."/>
            <person name="Dhillon B."/>
            <person name="Glaser F."/>
            <person name="Hesse C.N."/>
            <person name="Kosti I."/>
            <person name="LaButti K."/>
            <person name="Lindquist E.A."/>
            <person name="Lucas S."/>
            <person name="Salamov A.A."/>
            <person name="Bradshaw R.E."/>
            <person name="Ciuffetti L."/>
            <person name="Hamelin R.C."/>
            <person name="Kema G.H.J."/>
            <person name="Lawrence C."/>
            <person name="Scott J.A."/>
            <person name="Spatafora J.W."/>
            <person name="Turgeon B.G."/>
            <person name="de Wit P.J.G.M."/>
            <person name="Zhong S."/>
            <person name="Goodwin S.B."/>
            <person name="Grigoriev I.V."/>
        </authorList>
    </citation>
    <scope>NUCLEOTIDE SEQUENCE [LARGE SCALE GENOMIC DNA]</scope>
    <source>
        <strain evidence="2 3">CIRAD86</strain>
    </source>
</reference>
<feature type="transmembrane region" description="Helical" evidence="1">
    <location>
        <begin position="149"/>
        <end position="169"/>
    </location>
</feature>
<dbReference type="RefSeq" id="XP_007923971.1">
    <property type="nucleotide sequence ID" value="XM_007925780.1"/>
</dbReference>
<keyword evidence="3" id="KW-1185">Reference proteome</keyword>
<protein>
    <submittedName>
        <fullName evidence="2">Uncharacterized protein</fullName>
    </submittedName>
</protein>
<dbReference type="GeneID" id="19336536"/>
<feature type="transmembrane region" description="Helical" evidence="1">
    <location>
        <begin position="43"/>
        <end position="62"/>
    </location>
</feature>
<dbReference type="HOGENOM" id="CLU_1107511_0_0_1"/>
<gene>
    <name evidence="2" type="ORF">MYCFIDRAFT_206959</name>
</gene>
<keyword evidence="1" id="KW-0472">Membrane</keyword>
<dbReference type="KEGG" id="pfj:MYCFIDRAFT_206959"/>
<dbReference type="VEuPathDB" id="FungiDB:MYCFIDRAFT_206959"/>
<accession>M3A6W2</accession>
<proteinExistence type="predicted"/>
<evidence type="ECO:0000313" key="3">
    <source>
        <dbReference type="Proteomes" id="UP000016932"/>
    </source>
</evidence>
<dbReference type="AlphaFoldDB" id="M3A6W2"/>
<organism evidence="2 3">
    <name type="scientific">Pseudocercospora fijiensis (strain CIRAD86)</name>
    <name type="common">Black leaf streak disease fungus</name>
    <name type="synonym">Mycosphaerella fijiensis</name>
    <dbReference type="NCBI Taxonomy" id="383855"/>
    <lineage>
        <taxon>Eukaryota</taxon>
        <taxon>Fungi</taxon>
        <taxon>Dikarya</taxon>
        <taxon>Ascomycota</taxon>
        <taxon>Pezizomycotina</taxon>
        <taxon>Dothideomycetes</taxon>
        <taxon>Dothideomycetidae</taxon>
        <taxon>Mycosphaerellales</taxon>
        <taxon>Mycosphaerellaceae</taxon>
        <taxon>Pseudocercospora</taxon>
    </lineage>
</organism>
<keyword evidence="1" id="KW-0812">Transmembrane</keyword>